<dbReference type="PANTHER" id="PTHR33048">
    <property type="entry name" value="PTH11-LIKE INTEGRAL MEMBRANE PROTEIN (AFU_ORTHOLOGUE AFUA_5G11245)"/>
    <property type="match status" value="1"/>
</dbReference>
<accession>D5G974</accession>
<evidence type="ECO:0000313" key="9">
    <source>
        <dbReference type="EMBL" id="CAZ81067.1"/>
    </source>
</evidence>
<comment type="similarity">
    <text evidence="5">Belongs to the SAT4 family.</text>
</comment>
<gene>
    <name evidence="9" type="ORF">GSTUM_00003181001</name>
</gene>
<evidence type="ECO:0000259" key="8">
    <source>
        <dbReference type="Pfam" id="PF20684"/>
    </source>
</evidence>
<dbReference type="AlphaFoldDB" id="D5G974"/>
<dbReference type="RefSeq" id="XP_002836876.1">
    <property type="nucleotide sequence ID" value="XM_002836830.1"/>
</dbReference>
<dbReference type="InParanoid" id="D5G974"/>
<evidence type="ECO:0000256" key="3">
    <source>
        <dbReference type="ARBA" id="ARBA00022989"/>
    </source>
</evidence>
<feature type="transmembrane region" description="Helical" evidence="7">
    <location>
        <begin position="134"/>
        <end position="156"/>
    </location>
</feature>
<feature type="transmembrane region" description="Helical" evidence="7">
    <location>
        <begin position="41"/>
        <end position="65"/>
    </location>
</feature>
<dbReference type="Proteomes" id="UP000006911">
    <property type="component" value="Unassembled WGS sequence"/>
</dbReference>
<dbReference type="STRING" id="656061.D5G974"/>
<dbReference type="KEGG" id="tml:GSTUM_00003181001"/>
<protein>
    <submittedName>
        <fullName evidence="9">(Perigord truffle) hypothetical protein</fullName>
    </submittedName>
</protein>
<keyword evidence="10" id="KW-1185">Reference proteome</keyword>
<dbReference type="HOGENOM" id="CLU_674718_0_0_1"/>
<keyword evidence="2 7" id="KW-0812">Transmembrane</keyword>
<dbReference type="InterPro" id="IPR049326">
    <property type="entry name" value="Rhodopsin_dom_fungi"/>
</dbReference>
<dbReference type="PANTHER" id="PTHR33048:SF47">
    <property type="entry name" value="INTEGRAL MEMBRANE PROTEIN-RELATED"/>
    <property type="match status" value="1"/>
</dbReference>
<keyword evidence="3 7" id="KW-1133">Transmembrane helix</keyword>
<dbReference type="GeneID" id="9184353"/>
<dbReference type="OMA" id="FWANCAG"/>
<evidence type="ECO:0000256" key="1">
    <source>
        <dbReference type="ARBA" id="ARBA00004141"/>
    </source>
</evidence>
<feature type="transmembrane region" description="Helical" evidence="7">
    <location>
        <begin position="97"/>
        <end position="122"/>
    </location>
</feature>
<reference evidence="9 10" key="1">
    <citation type="journal article" date="2010" name="Nature">
        <title>Perigord black truffle genome uncovers evolutionary origins and mechanisms of symbiosis.</title>
        <authorList>
            <person name="Martin F."/>
            <person name="Kohler A."/>
            <person name="Murat C."/>
            <person name="Balestrini R."/>
            <person name="Coutinho P.M."/>
            <person name="Jaillon O."/>
            <person name="Montanini B."/>
            <person name="Morin E."/>
            <person name="Noel B."/>
            <person name="Percudani R."/>
            <person name="Porcel B."/>
            <person name="Rubini A."/>
            <person name="Amicucci A."/>
            <person name="Amselem J."/>
            <person name="Anthouard V."/>
            <person name="Arcioni S."/>
            <person name="Artiguenave F."/>
            <person name="Aury J.M."/>
            <person name="Ballario P."/>
            <person name="Bolchi A."/>
            <person name="Brenna A."/>
            <person name="Brun A."/>
            <person name="Buee M."/>
            <person name="Cantarel B."/>
            <person name="Chevalier G."/>
            <person name="Couloux A."/>
            <person name="Da Silva C."/>
            <person name="Denoeud F."/>
            <person name="Duplessis S."/>
            <person name="Ghignone S."/>
            <person name="Hilselberger B."/>
            <person name="Iotti M."/>
            <person name="Marcais B."/>
            <person name="Mello A."/>
            <person name="Miranda M."/>
            <person name="Pacioni G."/>
            <person name="Quesneville H."/>
            <person name="Riccioni C."/>
            <person name="Ruotolo R."/>
            <person name="Splivallo R."/>
            <person name="Stocchi V."/>
            <person name="Tisserant E."/>
            <person name="Viscomi A.R."/>
            <person name="Zambonelli A."/>
            <person name="Zampieri E."/>
            <person name="Henrissat B."/>
            <person name="Lebrun M.H."/>
            <person name="Paolocci F."/>
            <person name="Bonfante P."/>
            <person name="Ottonello S."/>
            <person name="Wincker P."/>
        </authorList>
    </citation>
    <scope>NUCLEOTIDE SEQUENCE [LARGE SCALE GENOMIC DNA]</scope>
    <source>
        <strain evidence="9 10">Mel28</strain>
    </source>
</reference>
<feature type="transmembrane region" description="Helical" evidence="7">
    <location>
        <begin position="12"/>
        <end position="29"/>
    </location>
</feature>
<evidence type="ECO:0000256" key="6">
    <source>
        <dbReference type="SAM" id="MobiDB-lite"/>
    </source>
</evidence>
<dbReference type="EMBL" id="FN430056">
    <property type="protein sequence ID" value="CAZ81067.1"/>
    <property type="molecule type" value="Genomic_DNA"/>
</dbReference>
<evidence type="ECO:0000256" key="2">
    <source>
        <dbReference type="ARBA" id="ARBA00022692"/>
    </source>
</evidence>
<comment type="subcellular location">
    <subcellularLocation>
        <location evidence="1">Membrane</location>
        <topology evidence="1">Multi-pass membrane protein</topology>
    </subcellularLocation>
</comment>
<evidence type="ECO:0000256" key="4">
    <source>
        <dbReference type="ARBA" id="ARBA00023136"/>
    </source>
</evidence>
<dbReference type="InterPro" id="IPR052337">
    <property type="entry name" value="SAT4-like"/>
</dbReference>
<evidence type="ECO:0000256" key="5">
    <source>
        <dbReference type="ARBA" id="ARBA00038359"/>
    </source>
</evidence>
<name>D5G974_TUBMM</name>
<feature type="transmembrane region" description="Helical" evidence="7">
    <location>
        <begin position="217"/>
        <end position="238"/>
    </location>
</feature>
<feature type="transmembrane region" description="Helical" evidence="7">
    <location>
        <begin position="258"/>
        <end position="280"/>
    </location>
</feature>
<dbReference type="Pfam" id="PF20684">
    <property type="entry name" value="Fung_rhodopsin"/>
    <property type="match status" value="1"/>
</dbReference>
<evidence type="ECO:0000256" key="7">
    <source>
        <dbReference type="SAM" id="Phobius"/>
    </source>
</evidence>
<proteinExistence type="inferred from homology"/>
<feature type="transmembrane region" description="Helical" evidence="7">
    <location>
        <begin position="183"/>
        <end position="205"/>
    </location>
</feature>
<dbReference type="GO" id="GO:0016020">
    <property type="term" value="C:membrane"/>
    <property type="evidence" value="ECO:0007669"/>
    <property type="project" value="UniProtKB-SubCell"/>
</dbReference>
<feature type="region of interest" description="Disordered" evidence="6">
    <location>
        <begin position="374"/>
        <end position="408"/>
    </location>
</feature>
<evidence type="ECO:0000313" key="10">
    <source>
        <dbReference type="Proteomes" id="UP000006911"/>
    </source>
</evidence>
<keyword evidence="4 7" id="KW-0472">Membrane</keyword>
<feature type="domain" description="Rhodopsin" evidence="8">
    <location>
        <begin position="26"/>
        <end position="281"/>
    </location>
</feature>
<organism evidence="9 10">
    <name type="scientific">Tuber melanosporum (strain Mel28)</name>
    <name type="common">Perigord black truffle</name>
    <dbReference type="NCBI Taxonomy" id="656061"/>
    <lineage>
        <taxon>Eukaryota</taxon>
        <taxon>Fungi</taxon>
        <taxon>Dikarya</taxon>
        <taxon>Ascomycota</taxon>
        <taxon>Pezizomycotina</taxon>
        <taxon>Pezizomycetes</taxon>
        <taxon>Pezizales</taxon>
        <taxon>Tuberaceae</taxon>
        <taxon>Tuber</taxon>
    </lineage>
</organism>
<sequence>MAIPSSTMLGIMWGQLGVQAIFVFFRFWIRKFKLKSKMAPPDYLIFLSLFWTLVGIILMTMITLLDMKAEASADNELEKLIPYIALSKEDMAKYMKYTVGITVCYYSAVWSAKASFLAMYFALGEKLNKWMRKVLLIATIFTGVSWVAVIIINLMWCRPLSRTWEVVVPTDPQYCMYLDLPVLAIHFSLNLSTDLFLLSFSLILLRSVHMQRREVAGFAFVILIGSTSIIGAIARVAVIFPYWDDYIQRYEWKQKAAIWSMVEGSAAIIACCLPSFRLFIRNKKAKNPFGSSRDEEGEFVNPAFVVGKKKGKRGREGKRNVVAAVKEVEEGEETPWDIPGIELAPYAGSVDMESDDGDVRRHMSILGSRERISDVAPSLGNEPWPRTAWDIPGIEIESDTSEGGGEGK</sequence>